<feature type="transmembrane region" description="Helical" evidence="1">
    <location>
        <begin position="42"/>
        <end position="68"/>
    </location>
</feature>
<keyword evidence="1" id="KW-0812">Transmembrane</keyword>
<dbReference type="Proteomes" id="UP000054544">
    <property type="component" value="Unassembled WGS sequence"/>
</dbReference>
<evidence type="ECO:0000313" key="2">
    <source>
        <dbReference type="EMBL" id="KJK84593.1"/>
    </source>
</evidence>
<dbReference type="PANTHER" id="PTHR35394:SF5">
    <property type="entry name" value="DUF3176 DOMAIN-CONTAINING PROTEIN"/>
    <property type="match status" value="1"/>
</dbReference>
<accession>A0A0D9PEQ4</accession>
<sequence length="460" mass="51753">MDQEEPELCDDLTPKKPESTHFMIQEDDYDKKSLSKRRPKQYFLLWASEASWCLVASLLLGLLVFALLQFDGKAQPKWPLGLSLNTLIAFLSTICRCIMIHPIAEGLLQLKWNWFAVIYAEDGMLRAAERSLIYRIDEDDGESALKPHCPTANCRWPIFSSLAVCVSMGNVTEYLTKVDYYMTLPGEFGRVTSGLNVTSPAYSGGRVALDNPNATEPLYKWNNSDIMALSLARAFFLYGIRTNGTTLFEAVEVVWHYCVNTYNISVTNNIANTELLASELTVNHRREKDSSSELAFTLLAKNSHHEFNISYLFMMSGFRRRLATTIAGYFYESSSPNLLNYNEFTMRANQVNGTVEGDALESEIFITVRWPWISFLAAQIVLTIAFISAVAASTSNLEVPVIKGSNAAELFAIRKSDMETTTLGTVNGKQAGIDQKIDKKTLGILVRDYDTWHLEIHSKE</sequence>
<dbReference type="STRING" id="1291518.A0A0D9PEQ4"/>
<dbReference type="EMBL" id="KE384718">
    <property type="protein sequence ID" value="KJK84593.1"/>
    <property type="molecule type" value="Genomic_DNA"/>
</dbReference>
<feature type="transmembrane region" description="Helical" evidence="1">
    <location>
        <begin position="80"/>
        <end position="99"/>
    </location>
</feature>
<name>A0A0D9PEQ4_METAN</name>
<dbReference type="Pfam" id="PF11374">
    <property type="entry name" value="DUF3176"/>
    <property type="match status" value="1"/>
</dbReference>
<gene>
    <name evidence="2" type="ORF">H634G_00114</name>
</gene>
<protein>
    <submittedName>
        <fullName evidence="2">Uncharacterized protein</fullName>
    </submittedName>
</protein>
<dbReference type="PANTHER" id="PTHR35394">
    <property type="entry name" value="DUF3176 DOMAIN-CONTAINING PROTEIN"/>
    <property type="match status" value="1"/>
</dbReference>
<dbReference type="AlphaFoldDB" id="A0A0D9PEQ4"/>
<dbReference type="InterPro" id="IPR021514">
    <property type="entry name" value="DUF3176"/>
</dbReference>
<keyword evidence="3" id="KW-1185">Reference proteome</keyword>
<evidence type="ECO:0000313" key="3">
    <source>
        <dbReference type="Proteomes" id="UP000054544"/>
    </source>
</evidence>
<reference evidence="3" key="1">
    <citation type="journal article" date="2014" name="BMC Genomics">
        <title>The genome sequence of the biocontrol fungus Metarhizium anisopliae and comparative genomics of Metarhizium species.</title>
        <authorList>
            <person name="Pattemore J.A."/>
            <person name="Hane J.K."/>
            <person name="Williams A.H."/>
            <person name="Wilson B.A."/>
            <person name="Stodart B.J."/>
            <person name="Ash G.J."/>
        </authorList>
    </citation>
    <scope>NUCLEOTIDE SEQUENCE [LARGE SCALE GENOMIC DNA]</scope>
    <source>
        <strain evidence="3">BRIP 53293</strain>
    </source>
</reference>
<dbReference type="OrthoDB" id="4941283at2759"/>
<evidence type="ECO:0000256" key="1">
    <source>
        <dbReference type="SAM" id="Phobius"/>
    </source>
</evidence>
<proteinExistence type="predicted"/>
<organism evidence="2 3">
    <name type="scientific">Metarhizium anisopliae BRIP 53293</name>
    <dbReference type="NCBI Taxonomy" id="1291518"/>
    <lineage>
        <taxon>Eukaryota</taxon>
        <taxon>Fungi</taxon>
        <taxon>Dikarya</taxon>
        <taxon>Ascomycota</taxon>
        <taxon>Pezizomycotina</taxon>
        <taxon>Sordariomycetes</taxon>
        <taxon>Hypocreomycetidae</taxon>
        <taxon>Hypocreales</taxon>
        <taxon>Clavicipitaceae</taxon>
        <taxon>Metarhizium</taxon>
    </lineage>
</organism>
<keyword evidence="1" id="KW-1133">Transmembrane helix</keyword>
<keyword evidence="1" id="KW-0472">Membrane</keyword>